<gene>
    <name evidence="2" type="ORF">SP15_006</name>
</gene>
<dbReference type="GeneID" id="29125173"/>
<dbReference type="Proteomes" id="UP000203261">
    <property type="component" value="Segment"/>
</dbReference>
<proteinExistence type="predicted"/>
<name>A0A127AX27_9CAUD</name>
<dbReference type="RefSeq" id="YP_009302393.1">
    <property type="nucleotide sequence ID" value="NC_031245.1"/>
</dbReference>
<dbReference type="EMBL" id="KT624200">
    <property type="protein sequence ID" value="AMM44804.1"/>
    <property type="molecule type" value="Genomic_DNA"/>
</dbReference>
<evidence type="ECO:0000256" key="1">
    <source>
        <dbReference type="SAM" id="MobiDB-lite"/>
    </source>
</evidence>
<organism evidence="2 3">
    <name type="scientific">Bacillus phage SP-15</name>
    <dbReference type="NCBI Taxonomy" id="1792032"/>
    <lineage>
        <taxon>Viruses</taxon>
        <taxon>Duplodnaviria</taxon>
        <taxon>Heunggongvirae</taxon>
        <taxon>Uroviricota</taxon>
        <taxon>Caudoviricetes</taxon>
        <taxon>Thornevirus</taxon>
        <taxon>Thornevirus SP15</taxon>
    </lineage>
</organism>
<sequence length="158" mass="18282">MFTKDTLEELRNLPRPENFGSDPRPLFKDGVFNPDNWNGGDAIPLEKYVHHLDVTPFHKYHHRVIPDIFNPDGDGEYSVDLMESLYHCNDVCFVTFLMKDTGSDGGFSNYFPESTNTLVYEKYKSRGHISNLLFNGKPITEDEYLKFLNLLSESGYKF</sequence>
<feature type="region of interest" description="Disordered" evidence="1">
    <location>
        <begin position="1"/>
        <end position="25"/>
    </location>
</feature>
<feature type="compositionally biased region" description="Basic and acidic residues" evidence="1">
    <location>
        <begin position="1"/>
        <end position="14"/>
    </location>
</feature>
<protein>
    <submittedName>
        <fullName evidence="2">Uncharacterized protein</fullName>
    </submittedName>
</protein>
<evidence type="ECO:0000313" key="2">
    <source>
        <dbReference type="EMBL" id="AMM44804.1"/>
    </source>
</evidence>
<keyword evidence="3" id="KW-1185">Reference proteome</keyword>
<evidence type="ECO:0000313" key="3">
    <source>
        <dbReference type="Proteomes" id="UP000203261"/>
    </source>
</evidence>
<dbReference type="KEGG" id="vg:29125173"/>
<accession>A0A127AX27</accession>
<reference evidence="2 3" key="1">
    <citation type="submission" date="2015-08" db="EMBL/GenBank/DDBJ databases">
        <authorList>
            <person name="Babu N.S."/>
            <person name="Beckwith C.J."/>
            <person name="Beseler K.G."/>
            <person name="Brison A."/>
            <person name="Carone J.V."/>
            <person name="Caskin T.P."/>
            <person name="Diamond M."/>
            <person name="Durham M.E."/>
            <person name="Foxe J.M."/>
            <person name="Go M."/>
            <person name="Henderson B.A."/>
            <person name="Jones I.B."/>
            <person name="McGettigan J.A."/>
            <person name="Micheletti S.J."/>
            <person name="Nasrallah M.E."/>
            <person name="Ortiz D."/>
            <person name="Piller C.R."/>
            <person name="Privatt S.R."/>
            <person name="Schneider S.L."/>
            <person name="Sharp S."/>
            <person name="Smith T.C."/>
            <person name="Stanton J.D."/>
            <person name="Ullery H.E."/>
            <person name="Wilson R.J."/>
            <person name="Serrano M.G."/>
            <person name="Buck G."/>
            <person name="Lee V."/>
            <person name="Wang Y."/>
            <person name="Carvalho R."/>
            <person name="Voegtly L."/>
            <person name="Shi R."/>
            <person name="Duckworth R."/>
            <person name="Johnson A."/>
            <person name="Loviza R."/>
            <person name="Walstead R."/>
            <person name="Shah Z."/>
            <person name="Kiflezghi M."/>
            <person name="Wade K."/>
            <person name="Ball S.L."/>
            <person name="Bradley K.W."/>
            <person name="Asai D.J."/>
            <person name="Bowman C.A."/>
            <person name="Russell D.A."/>
            <person name="Pope W.H."/>
            <person name="Jacobs-Sera D."/>
            <person name="Hendrix R.W."/>
            <person name="Hatfull G.F."/>
        </authorList>
    </citation>
    <scope>NUCLEOTIDE SEQUENCE [LARGE SCALE GENOMIC DNA]</scope>
</reference>